<dbReference type="SUPFAM" id="SSF48008">
    <property type="entry name" value="GntR ligand-binding domain-like"/>
    <property type="match status" value="1"/>
</dbReference>
<evidence type="ECO:0000256" key="3">
    <source>
        <dbReference type="ARBA" id="ARBA00023163"/>
    </source>
</evidence>
<dbReference type="InterPro" id="IPR000524">
    <property type="entry name" value="Tscrpt_reg_HTH_GntR"/>
</dbReference>
<evidence type="ECO:0000259" key="5">
    <source>
        <dbReference type="PROSITE" id="PS50949"/>
    </source>
</evidence>
<dbReference type="Gene3D" id="1.10.10.10">
    <property type="entry name" value="Winged helix-like DNA-binding domain superfamily/Winged helix DNA-binding domain"/>
    <property type="match status" value="1"/>
</dbReference>
<dbReference type="Pfam" id="PF00392">
    <property type="entry name" value="GntR"/>
    <property type="match status" value="1"/>
</dbReference>
<dbReference type="SMART" id="SM00895">
    <property type="entry name" value="FCD"/>
    <property type="match status" value="1"/>
</dbReference>
<protein>
    <submittedName>
        <fullName evidence="6">GntR family transcriptional regulator</fullName>
    </submittedName>
</protein>
<dbReference type="SMART" id="SM00345">
    <property type="entry name" value="HTH_GNTR"/>
    <property type="match status" value="1"/>
</dbReference>
<proteinExistence type="predicted"/>
<feature type="domain" description="HTH gntR-type" evidence="5">
    <location>
        <begin position="24"/>
        <end position="91"/>
    </location>
</feature>
<dbReference type="PROSITE" id="PS50949">
    <property type="entry name" value="HTH_GNTR"/>
    <property type="match status" value="1"/>
</dbReference>
<dbReference type="InterPro" id="IPR011711">
    <property type="entry name" value="GntR_C"/>
</dbReference>
<dbReference type="Pfam" id="PF07729">
    <property type="entry name" value="FCD"/>
    <property type="match status" value="1"/>
</dbReference>
<dbReference type="PANTHER" id="PTHR43537:SF24">
    <property type="entry name" value="GLUCONATE OPERON TRANSCRIPTIONAL REPRESSOR"/>
    <property type="match status" value="1"/>
</dbReference>
<keyword evidence="7" id="KW-1185">Reference proteome</keyword>
<gene>
    <name evidence="6" type="ORF">ACFFRE_10615</name>
</gene>
<evidence type="ECO:0000256" key="1">
    <source>
        <dbReference type="ARBA" id="ARBA00023015"/>
    </source>
</evidence>
<keyword evidence="3" id="KW-0804">Transcription</keyword>
<dbReference type="EMBL" id="JBHLYQ010000118">
    <property type="protein sequence ID" value="MFC0082583.1"/>
    <property type="molecule type" value="Genomic_DNA"/>
</dbReference>
<dbReference type="InterPro" id="IPR008920">
    <property type="entry name" value="TF_FadR/GntR_C"/>
</dbReference>
<dbReference type="RefSeq" id="WP_377790190.1">
    <property type="nucleotide sequence ID" value="NZ_JBHLYQ010000118.1"/>
</dbReference>
<dbReference type="Gene3D" id="1.20.120.530">
    <property type="entry name" value="GntR ligand-binding domain-like"/>
    <property type="match status" value="1"/>
</dbReference>
<reference evidence="6 7" key="1">
    <citation type="submission" date="2024-09" db="EMBL/GenBank/DDBJ databases">
        <authorList>
            <person name="Sun Q."/>
            <person name="Mori K."/>
        </authorList>
    </citation>
    <scope>NUCLEOTIDE SEQUENCE [LARGE SCALE GENOMIC DNA]</scope>
    <source>
        <strain evidence="6 7">JCM 15389</strain>
    </source>
</reference>
<dbReference type="InterPro" id="IPR036388">
    <property type="entry name" value="WH-like_DNA-bd_sf"/>
</dbReference>
<evidence type="ECO:0000256" key="4">
    <source>
        <dbReference type="SAM" id="MobiDB-lite"/>
    </source>
</evidence>
<evidence type="ECO:0000313" key="7">
    <source>
        <dbReference type="Proteomes" id="UP001589788"/>
    </source>
</evidence>
<accession>A0ABV6C4I7</accession>
<dbReference type="Proteomes" id="UP001589788">
    <property type="component" value="Unassembled WGS sequence"/>
</dbReference>
<dbReference type="SUPFAM" id="SSF46785">
    <property type="entry name" value="Winged helix' DNA-binding domain"/>
    <property type="match status" value="1"/>
</dbReference>
<evidence type="ECO:0000256" key="2">
    <source>
        <dbReference type="ARBA" id="ARBA00023125"/>
    </source>
</evidence>
<sequence length="245" mass="26333">MPANQPTTGRGVEKGPGRFGPSGPSAVARAYEHAKARLLDGSLGPGDWLTEGEVADALGISRTPVREAFLHLQAEGLLTLHPRRGAQVVGVDPATAAELLEVRHLLEHHAATCVARAGEAVRRAVVVALEEVLASQVEARRTGDRGRFVALDRELHRRVVAASGNRVLEGLYGTLRDRQQRLVLDGLRADPSRAERILEEHRALLEALAEGDPAAYDRALRRHLAGSLRALRGAALDPDLAASDR</sequence>
<name>A0ABV6C4I7_9ACTN</name>
<evidence type="ECO:0000313" key="6">
    <source>
        <dbReference type="EMBL" id="MFC0082583.1"/>
    </source>
</evidence>
<keyword evidence="1" id="KW-0805">Transcription regulation</keyword>
<organism evidence="6 7">
    <name type="scientific">Aciditerrimonas ferrireducens</name>
    <dbReference type="NCBI Taxonomy" id="667306"/>
    <lineage>
        <taxon>Bacteria</taxon>
        <taxon>Bacillati</taxon>
        <taxon>Actinomycetota</taxon>
        <taxon>Acidimicrobiia</taxon>
        <taxon>Acidimicrobiales</taxon>
        <taxon>Acidimicrobiaceae</taxon>
        <taxon>Aciditerrimonas</taxon>
    </lineage>
</organism>
<dbReference type="PANTHER" id="PTHR43537">
    <property type="entry name" value="TRANSCRIPTIONAL REGULATOR, GNTR FAMILY"/>
    <property type="match status" value="1"/>
</dbReference>
<dbReference type="InterPro" id="IPR036390">
    <property type="entry name" value="WH_DNA-bd_sf"/>
</dbReference>
<keyword evidence="2" id="KW-0238">DNA-binding</keyword>
<comment type="caution">
    <text evidence="6">The sequence shown here is derived from an EMBL/GenBank/DDBJ whole genome shotgun (WGS) entry which is preliminary data.</text>
</comment>
<feature type="region of interest" description="Disordered" evidence="4">
    <location>
        <begin position="1"/>
        <end position="26"/>
    </location>
</feature>
<dbReference type="PRINTS" id="PR00035">
    <property type="entry name" value="HTHGNTR"/>
</dbReference>